<dbReference type="InterPro" id="IPR050348">
    <property type="entry name" value="Protein-Tyr_Phosphatase"/>
</dbReference>
<dbReference type="SMART" id="SM00194">
    <property type="entry name" value="PTPc"/>
    <property type="match status" value="1"/>
</dbReference>
<evidence type="ECO:0000259" key="4">
    <source>
        <dbReference type="PROSITE" id="PS50056"/>
    </source>
</evidence>
<comment type="similarity">
    <text evidence="1">Belongs to the protein-tyrosine phosphatase family. Non-receptor class subfamily.</text>
</comment>
<accession>A0A1Q3A360</accession>
<protein>
    <recommendedName>
        <fullName evidence="7">Tyrosine-protein phosphatase 2</fullName>
    </recommendedName>
</protein>
<dbReference type="PRINTS" id="PR00700">
    <property type="entry name" value="PRTYPHPHTASE"/>
</dbReference>
<feature type="domain" description="Tyrosine-protein phosphatase" evidence="3">
    <location>
        <begin position="500"/>
        <end position="886"/>
    </location>
</feature>
<dbReference type="InterPro" id="IPR000242">
    <property type="entry name" value="PTP_cat"/>
</dbReference>
<dbReference type="PROSITE" id="PS00383">
    <property type="entry name" value="TYR_PHOSPHATASE_1"/>
    <property type="match status" value="1"/>
</dbReference>
<dbReference type="PANTHER" id="PTHR19134">
    <property type="entry name" value="RECEPTOR-TYPE TYROSINE-PROTEIN PHOSPHATASE"/>
    <property type="match status" value="1"/>
</dbReference>
<dbReference type="InterPro" id="IPR029021">
    <property type="entry name" value="Prot-tyrosine_phosphatase-like"/>
</dbReference>
<feature type="compositionally biased region" description="Low complexity" evidence="2">
    <location>
        <begin position="17"/>
        <end position="45"/>
    </location>
</feature>
<dbReference type="InterPro" id="IPR003595">
    <property type="entry name" value="Tyr_Pase_cat"/>
</dbReference>
<dbReference type="GO" id="GO:0004725">
    <property type="term" value="F:protein tyrosine phosphatase activity"/>
    <property type="evidence" value="ECO:0007669"/>
    <property type="project" value="InterPro"/>
</dbReference>
<organism evidence="5 6">
    <name type="scientific">Zygosaccharomyces rouxii</name>
    <dbReference type="NCBI Taxonomy" id="4956"/>
    <lineage>
        <taxon>Eukaryota</taxon>
        <taxon>Fungi</taxon>
        <taxon>Dikarya</taxon>
        <taxon>Ascomycota</taxon>
        <taxon>Saccharomycotina</taxon>
        <taxon>Saccharomycetes</taxon>
        <taxon>Saccharomycetales</taxon>
        <taxon>Saccharomycetaceae</taxon>
        <taxon>Zygosaccharomyces</taxon>
    </lineage>
</organism>
<dbReference type="AlphaFoldDB" id="A0A1Q3A360"/>
<evidence type="ECO:0000313" key="5">
    <source>
        <dbReference type="EMBL" id="GAV50030.1"/>
    </source>
</evidence>
<dbReference type="Gene3D" id="3.90.190.10">
    <property type="entry name" value="Protein tyrosine phosphatase superfamily"/>
    <property type="match status" value="2"/>
</dbReference>
<dbReference type="SMART" id="SM00404">
    <property type="entry name" value="PTPc_motif"/>
    <property type="match status" value="1"/>
</dbReference>
<feature type="compositionally biased region" description="Polar residues" evidence="2">
    <location>
        <begin position="599"/>
        <end position="615"/>
    </location>
</feature>
<dbReference type="InterPro" id="IPR016130">
    <property type="entry name" value="Tyr_Pase_AS"/>
</dbReference>
<feature type="region of interest" description="Disordered" evidence="2">
    <location>
        <begin position="418"/>
        <end position="442"/>
    </location>
</feature>
<feature type="region of interest" description="Disordered" evidence="2">
    <location>
        <begin position="265"/>
        <end position="290"/>
    </location>
</feature>
<comment type="caution">
    <text evidence="5">The sequence shown here is derived from an EMBL/GenBank/DDBJ whole genome shotgun (WGS) entry which is preliminary data.</text>
</comment>
<proteinExistence type="inferred from homology"/>
<dbReference type="eggNOG" id="KOG0789">
    <property type="taxonomic scope" value="Eukaryota"/>
</dbReference>
<gene>
    <name evidence="5" type="ORF">ZYGR_0S01640</name>
</gene>
<feature type="region of interest" description="Disordered" evidence="2">
    <location>
        <begin position="515"/>
        <end position="619"/>
    </location>
</feature>
<evidence type="ECO:0000256" key="1">
    <source>
        <dbReference type="ARBA" id="ARBA00009649"/>
    </source>
</evidence>
<evidence type="ECO:0000259" key="3">
    <source>
        <dbReference type="PROSITE" id="PS50055"/>
    </source>
</evidence>
<feature type="compositionally biased region" description="Low complexity" evidence="2">
    <location>
        <begin position="424"/>
        <end position="438"/>
    </location>
</feature>
<evidence type="ECO:0008006" key="7">
    <source>
        <dbReference type="Google" id="ProtNLM"/>
    </source>
</evidence>
<dbReference type="PROSITE" id="PS50055">
    <property type="entry name" value="TYR_PHOSPHATASE_PTP"/>
    <property type="match status" value="1"/>
</dbReference>
<sequence length="902" mass="101456">MTVVAFDSQRMTENNINDTADVSSSSSSANDTSSNSTTATATTTTMHTDNPSMNIYSANNVIRSTGNGTVTNGGGIPRITPKDGRGPFISIGSKGKETVDLLTSKDHQIDELQSCHNINEVKVDSDVSDKTVLIFDLTTNGFLLSPAAARQQPNFDETVDENCACVNGEVYRIHLSLPSTLVRRPKFDFEKLLQTVIDDSKRSKLINLIENCSTFLFYDGSSTISSCSTPTFYLIKKFSVFLREKLGKNQVRLYILEKMDKSGVKNLGNNGPSNSTSDDKKAASTKASPPKKLNLSIKILPKTTDKMFIQSIKKDTVHYSPNSLRRFFKFNIPNEIEHNDEILPTWLKPFSDKNSADSILQKLLSNFEFLENLELQRLEKGLTTETRNGNGQSFKNLQDSKSYHKIYSLSNLQREFNKQKKLTSSRQNNGLSSSSNSSQIEPTSDLKVCIPLASSNGTTPTNNKIDNSHLSPYVDTDSSESLLTPMDSYEMSQGIQAFTKNRYSNILPYEHSRVKLQPSPIGGPNGGISYSNTNNNNDSTHQHHSLNQHPHPQLHYNDNDTKNNNTFPSITVKPPRQEASEKISSNNNNRKRRSSSISYFSQKPDVSNGKAQDTNDTNKENFSDYFNANYLKIPQVNSDFNYIATQAPLPATVDDFWKVVSINQVKVIISLNSTDELYMRKWDIYWNNNRSDKKYNIDIVDTFENACNVDGCILRIFKFYKNGDDVDESAKSTVFQLQYTKWLDSCGIVMEDIVSLCRIKNMLLHNPSELLTDLRNGNSKDTEKCGNKAWAKELKSSEDPDPLGPFRKSPVLVHCSAGCGRTGVFITLDFILNVLTEPTNSRNSIDVWNMQQDLIFIAVNELRKQRISMVQNLTQYITCYESLLDYFALERRKERGSVEQSV</sequence>
<evidence type="ECO:0000313" key="6">
    <source>
        <dbReference type="Proteomes" id="UP000187013"/>
    </source>
</evidence>
<feature type="region of interest" description="Disordered" evidence="2">
    <location>
        <begin position="67"/>
        <end position="87"/>
    </location>
</feature>
<dbReference type="SUPFAM" id="SSF52799">
    <property type="entry name" value="(Phosphotyrosine protein) phosphatases II"/>
    <property type="match status" value="1"/>
</dbReference>
<name>A0A1Q3A360_ZYGRO</name>
<dbReference type="Proteomes" id="UP000187013">
    <property type="component" value="Unassembled WGS sequence"/>
</dbReference>
<dbReference type="PANTHER" id="PTHR19134:SF561">
    <property type="entry name" value="PROTEIN TYROSINE PHOSPHATASE 36E, ISOFORM A"/>
    <property type="match status" value="1"/>
</dbReference>
<dbReference type="InterPro" id="IPR000387">
    <property type="entry name" value="Tyr_Pase_dom"/>
</dbReference>
<dbReference type="EMBL" id="BDGX01000019">
    <property type="protein sequence ID" value="GAV50030.1"/>
    <property type="molecule type" value="Genomic_DNA"/>
</dbReference>
<reference evidence="5 6" key="1">
    <citation type="submission" date="2016-08" db="EMBL/GenBank/DDBJ databases">
        <title>Draft genome sequence of allopolyploid Zygosaccharomyces rouxii.</title>
        <authorList>
            <person name="Watanabe J."/>
            <person name="Uehara K."/>
            <person name="Mogi Y."/>
            <person name="Tsukioka Y."/>
        </authorList>
    </citation>
    <scope>NUCLEOTIDE SEQUENCE [LARGE SCALE GENOMIC DNA]</scope>
    <source>
        <strain evidence="5 6">NBRC 110957</strain>
    </source>
</reference>
<dbReference type="PROSITE" id="PS50056">
    <property type="entry name" value="TYR_PHOSPHATASE_2"/>
    <property type="match status" value="1"/>
</dbReference>
<feature type="compositionally biased region" description="Low complexity" evidence="2">
    <location>
        <begin position="518"/>
        <end position="539"/>
    </location>
</feature>
<evidence type="ECO:0000256" key="2">
    <source>
        <dbReference type="SAM" id="MobiDB-lite"/>
    </source>
</evidence>
<feature type="region of interest" description="Disordered" evidence="2">
    <location>
        <begin position="1"/>
        <end position="52"/>
    </location>
</feature>
<dbReference type="Pfam" id="PF00102">
    <property type="entry name" value="Y_phosphatase"/>
    <property type="match status" value="1"/>
</dbReference>
<feature type="domain" description="Tyrosine specific protein phosphatases" evidence="4">
    <location>
        <begin position="788"/>
        <end position="877"/>
    </location>
</feature>
<dbReference type="OrthoDB" id="6058203at2759"/>